<dbReference type="SUPFAM" id="SSF51905">
    <property type="entry name" value="FAD/NAD(P)-binding domain"/>
    <property type="match status" value="1"/>
</dbReference>
<feature type="region of interest" description="Disordered" evidence="1">
    <location>
        <begin position="263"/>
        <end position="288"/>
    </location>
</feature>
<dbReference type="Proteomes" id="UP000578531">
    <property type="component" value="Unassembled WGS sequence"/>
</dbReference>
<dbReference type="PANTHER" id="PTHR42923">
    <property type="entry name" value="PROTOPORPHYRINOGEN OXIDASE"/>
    <property type="match status" value="1"/>
</dbReference>
<protein>
    <recommendedName>
        <fullName evidence="4">Flavin-containing amine oxidasedehydrogenase</fullName>
    </recommendedName>
</protein>
<name>A0A8H6LA02_9LECA</name>
<organism evidence="2 3">
    <name type="scientific">Letharia columbiana</name>
    <dbReference type="NCBI Taxonomy" id="112416"/>
    <lineage>
        <taxon>Eukaryota</taxon>
        <taxon>Fungi</taxon>
        <taxon>Dikarya</taxon>
        <taxon>Ascomycota</taxon>
        <taxon>Pezizomycotina</taxon>
        <taxon>Lecanoromycetes</taxon>
        <taxon>OSLEUM clade</taxon>
        <taxon>Lecanoromycetidae</taxon>
        <taxon>Lecanorales</taxon>
        <taxon>Lecanorineae</taxon>
        <taxon>Parmeliaceae</taxon>
        <taxon>Letharia</taxon>
    </lineage>
</organism>
<evidence type="ECO:0000313" key="2">
    <source>
        <dbReference type="EMBL" id="KAF6241346.1"/>
    </source>
</evidence>
<comment type="caution">
    <text evidence="2">The sequence shown here is derived from an EMBL/GenBank/DDBJ whole genome shotgun (WGS) entry which is preliminary data.</text>
</comment>
<dbReference type="Gene3D" id="1.10.405.20">
    <property type="match status" value="1"/>
</dbReference>
<dbReference type="Gene3D" id="3.50.50.60">
    <property type="entry name" value="FAD/NAD(P)-binding domain"/>
    <property type="match status" value="1"/>
</dbReference>
<dbReference type="PRINTS" id="PR00419">
    <property type="entry name" value="ADXRDTASE"/>
</dbReference>
<dbReference type="PANTHER" id="PTHR42923:SF20">
    <property type="entry name" value="FLAVIN-CONTAINING AMINE OXIDASEDEHYDROGENASE"/>
    <property type="match status" value="1"/>
</dbReference>
<proteinExistence type="predicted"/>
<evidence type="ECO:0008006" key="4">
    <source>
        <dbReference type="Google" id="ProtNLM"/>
    </source>
</evidence>
<reference evidence="2 3" key="1">
    <citation type="journal article" date="2020" name="Genomics">
        <title>Complete, high-quality genomes from long-read metagenomic sequencing of two wolf lichen thalli reveals enigmatic genome architecture.</title>
        <authorList>
            <person name="McKenzie S.K."/>
            <person name="Walston R.F."/>
            <person name="Allen J.L."/>
        </authorList>
    </citation>
    <scope>NUCLEOTIDE SEQUENCE [LARGE SCALE GENOMIC DNA]</scope>
    <source>
        <strain evidence="2">WasteWater2</strain>
    </source>
</reference>
<dbReference type="InterPro" id="IPR036188">
    <property type="entry name" value="FAD/NAD-bd_sf"/>
</dbReference>
<dbReference type="InterPro" id="IPR050464">
    <property type="entry name" value="Zeta_carotene_desat/Oxidored"/>
</dbReference>
<evidence type="ECO:0000313" key="3">
    <source>
        <dbReference type="Proteomes" id="UP000578531"/>
    </source>
</evidence>
<dbReference type="OrthoDB" id="2019015at2759"/>
<sequence>MSSEGLLSNDKNGTSKKKVVIVGGGAAGMSCAATLAQHPNKYKVTIIERMSVVGGQATSIPIDKEKYGTSWMNDGVQGGSPAFKHTFNFFKRYGHEPEDVKLQVAFGKGKDGFWTNCFPSNLVDQFSGDIKKFGKVLKLIKWTMPVLGIVPIRIMLRMFFFNKDFGDKMVFPLIALFLGTGNQTANVSCAILERLFDDPNMKLWDYDSETLLPNLPLMVTFPHLEKFYGEWAADLKSQGVDIRTNTDVTEIVSRSKKGVVLKTAPFDPEQGKTDSGQRAGGHTGPESTTETFDNLVMCVLADDAKKLLGKTATWREKFVLGGAHFFDDITITHSDSKYFKENYETHFNPELCAKPKNKQQEDQIAFAKNEQKGQDGEPSGYRPMYYTHSYPEDMKKIEMAFDCTNYQHQFRMDHDADKAPIPYDNHVFQSIFLDKTHSDLWTIDQIDESKIIERKWWHQLGHRWQHYVRVVPGMMFINGKNNTFFAGSWTLVNMHEMACVSGIAAAYRLGAEYEKFDDFAEDLFKKYLWISHGVRYKGGKKVQ</sequence>
<dbReference type="GeneID" id="59281736"/>
<gene>
    <name evidence="2" type="ORF">HO173_000056</name>
</gene>
<evidence type="ECO:0000256" key="1">
    <source>
        <dbReference type="SAM" id="MobiDB-lite"/>
    </source>
</evidence>
<dbReference type="AlphaFoldDB" id="A0A8H6LA02"/>
<dbReference type="Pfam" id="PF13450">
    <property type="entry name" value="NAD_binding_8"/>
    <property type="match status" value="1"/>
</dbReference>
<keyword evidence="3" id="KW-1185">Reference proteome</keyword>
<accession>A0A8H6LA02</accession>
<dbReference type="RefSeq" id="XP_037170586.1">
    <property type="nucleotide sequence ID" value="XM_037302007.1"/>
</dbReference>
<dbReference type="GO" id="GO:0016491">
    <property type="term" value="F:oxidoreductase activity"/>
    <property type="evidence" value="ECO:0007669"/>
    <property type="project" value="TreeGrafter"/>
</dbReference>
<dbReference type="EMBL" id="JACCJC010000001">
    <property type="protein sequence ID" value="KAF6241346.1"/>
    <property type="molecule type" value="Genomic_DNA"/>
</dbReference>